<reference evidence="5 6" key="1">
    <citation type="submission" date="2020-08" db="EMBL/GenBank/DDBJ databases">
        <title>Sequencing the genomes of 1000 actinobacteria strains.</title>
        <authorList>
            <person name="Klenk H.-P."/>
        </authorList>
    </citation>
    <scope>NUCLEOTIDE SEQUENCE [LARGE SCALE GENOMIC DNA]</scope>
    <source>
        <strain evidence="5 6">DSM 43150</strain>
    </source>
</reference>
<gene>
    <name evidence="5" type="ORF">BJ964_001016</name>
</gene>
<dbReference type="RefSeq" id="WP_188119590.1">
    <property type="nucleotide sequence ID" value="NZ_JACHNC010000001.1"/>
</dbReference>
<dbReference type="SUPFAM" id="SSF52540">
    <property type="entry name" value="P-loop containing nucleoside triphosphate hydrolases"/>
    <property type="match status" value="1"/>
</dbReference>
<sequence>MGSHRNALVAAIRQELAEARGTARAVLAAAESARGEAEQRRRLVREAYATCLSRLAEAREATRADIEDRYRGEATRLAGHLRGLATVSATGAAGAPWKLWAPSEPTPGRSPGLLRIGTISFDGAAPLPGLVPLLDVAHLHLSGPPAILDEVISGLLLRALGSTRPGEVELTVYDPERLGGTLGAFAPLGPRIVGPGGLTALLDEMVEHICSAAVRESWRLVVLLADRATTDEMTRAQRAQLDRIVRTGVGRGVHLVVRGLELEDHSAVERIVVVRDRVATCASLGRLEIQLDPPPPAERIAAFCRETAGRLCEGPPPARLADLEPARTWAESSRYGLIAPIGDSTDSCLVEVPLGEDTPHALIGGPAESGKTNLIHTWLGSLATRYGPEELALYLLDFTEGESFARYVPGPRDPSWLPQVRLTGVNVSGDREFGLAMLRHLGEELRTRAQAAKRHDTDRLSGLRGADPGGHWPRIVAVIDEFPALLGGRDGLADEAAELLEDLARRGRPQGIHLILACQEVSGIQVLWGRPGLIAQFTLRIALPKARRVLADDNLAASVIPRHHAVVNPESGLAGANRVVRLPDAGDRTAWRAVQRRLWRSRPSGCEEPRLFDGNAVPRLPSAYRPSGRVPSADAPVGSSPGAVLGERIDVAAHPARLRLGRMPGRNLAVLGTRTDEACDVLAAAALSLAAQGPAHFSIVCLEPAAERAAARLVAELPAADWYDSSDVHFGPPASDVPRYVIGYGLDAAGPPHRPALRTLLTDGPEQRIHVLGWWRGVNRLRDDLGGRFDPIGAWVALDVHGSELAPLHPQPGGPLWYPRPRRALFFDRSVHRTPEVIIPYEVNSDHT</sequence>
<name>A0A7W7HA64_9ACTN</name>
<dbReference type="Pfam" id="PF01580">
    <property type="entry name" value="FtsK_SpoIIIE"/>
    <property type="match status" value="1"/>
</dbReference>
<dbReference type="Gene3D" id="3.40.50.300">
    <property type="entry name" value="P-loop containing nucleotide triphosphate hydrolases"/>
    <property type="match status" value="1"/>
</dbReference>
<keyword evidence="2 3" id="KW-0067">ATP-binding</keyword>
<evidence type="ECO:0000313" key="5">
    <source>
        <dbReference type="EMBL" id="MBB4746855.1"/>
    </source>
</evidence>
<dbReference type="GO" id="GO:0003677">
    <property type="term" value="F:DNA binding"/>
    <property type="evidence" value="ECO:0007669"/>
    <property type="project" value="InterPro"/>
</dbReference>
<organism evidence="5 6">
    <name type="scientific">Actinoplanes lobatus</name>
    <dbReference type="NCBI Taxonomy" id="113568"/>
    <lineage>
        <taxon>Bacteria</taxon>
        <taxon>Bacillati</taxon>
        <taxon>Actinomycetota</taxon>
        <taxon>Actinomycetes</taxon>
        <taxon>Micromonosporales</taxon>
        <taxon>Micromonosporaceae</taxon>
        <taxon>Actinoplanes</taxon>
    </lineage>
</organism>
<keyword evidence="1 3" id="KW-0547">Nucleotide-binding</keyword>
<protein>
    <recommendedName>
        <fullName evidence="4">FtsK domain-containing protein</fullName>
    </recommendedName>
</protein>
<dbReference type="AlphaFoldDB" id="A0A7W7HA64"/>
<dbReference type="InterPro" id="IPR050206">
    <property type="entry name" value="FtsK/SpoIIIE/SftA"/>
</dbReference>
<evidence type="ECO:0000259" key="4">
    <source>
        <dbReference type="PROSITE" id="PS50901"/>
    </source>
</evidence>
<feature type="binding site" evidence="3">
    <location>
        <begin position="365"/>
        <end position="372"/>
    </location>
    <ligand>
        <name>ATP</name>
        <dbReference type="ChEBI" id="CHEBI:30616"/>
    </ligand>
</feature>
<dbReference type="GO" id="GO:0005524">
    <property type="term" value="F:ATP binding"/>
    <property type="evidence" value="ECO:0007669"/>
    <property type="project" value="UniProtKB-UniRule"/>
</dbReference>
<evidence type="ECO:0000313" key="6">
    <source>
        <dbReference type="Proteomes" id="UP000590511"/>
    </source>
</evidence>
<dbReference type="PANTHER" id="PTHR22683:SF41">
    <property type="entry name" value="DNA TRANSLOCASE FTSK"/>
    <property type="match status" value="1"/>
</dbReference>
<proteinExistence type="predicted"/>
<evidence type="ECO:0000256" key="3">
    <source>
        <dbReference type="PROSITE-ProRule" id="PRU00289"/>
    </source>
</evidence>
<comment type="caution">
    <text evidence="5">The sequence shown here is derived from an EMBL/GenBank/DDBJ whole genome shotgun (WGS) entry which is preliminary data.</text>
</comment>
<dbReference type="PROSITE" id="PS50901">
    <property type="entry name" value="FTSK"/>
    <property type="match status" value="1"/>
</dbReference>
<dbReference type="EMBL" id="JACHNC010000001">
    <property type="protein sequence ID" value="MBB4746855.1"/>
    <property type="molecule type" value="Genomic_DNA"/>
</dbReference>
<feature type="domain" description="FtsK" evidence="4">
    <location>
        <begin position="347"/>
        <end position="552"/>
    </location>
</feature>
<dbReference type="InterPro" id="IPR027417">
    <property type="entry name" value="P-loop_NTPase"/>
</dbReference>
<accession>A0A7W7HA64</accession>
<evidence type="ECO:0000256" key="1">
    <source>
        <dbReference type="ARBA" id="ARBA00022741"/>
    </source>
</evidence>
<evidence type="ECO:0000256" key="2">
    <source>
        <dbReference type="ARBA" id="ARBA00022840"/>
    </source>
</evidence>
<dbReference type="InterPro" id="IPR002543">
    <property type="entry name" value="FtsK_dom"/>
</dbReference>
<dbReference type="PANTHER" id="PTHR22683">
    <property type="entry name" value="SPORULATION PROTEIN RELATED"/>
    <property type="match status" value="1"/>
</dbReference>
<dbReference type="Proteomes" id="UP000590511">
    <property type="component" value="Unassembled WGS sequence"/>
</dbReference>